<comment type="caution">
    <text evidence="1">The sequence shown here is derived from an EMBL/GenBank/DDBJ whole genome shotgun (WGS) entry which is preliminary data.</text>
</comment>
<dbReference type="EMBL" id="FCNW02000033">
    <property type="protein sequence ID" value="SAL55843.1"/>
    <property type="molecule type" value="Genomic_DNA"/>
</dbReference>
<keyword evidence="2" id="KW-1185">Reference proteome</keyword>
<protein>
    <submittedName>
        <fullName evidence="1">Uncharacterized protein</fullName>
    </submittedName>
</protein>
<evidence type="ECO:0000313" key="2">
    <source>
        <dbReference type="Proteomes" id="UP000054977"/>
    </source>
</evidence>
<organism evidence="1 2">
    <name type="scientific">Caballeronia humi</name>
    <dbReference type="NCBI Taxonomy" id="326474"/>
    <lineage>
        <taxon>Bacteria</taxon>
        <taxon>Pseudomonadati</taxon>
        <taxon>Pseudomonadota</taxon>
        <taxon>Betaproteobacteria</taxon>
        <taxon>Burkholderiales</taxon>
        <taxon>Burkholderiaceae</taxon>
        <taxon>Caballeronia</taxon>
    </lineage>
</organism>
<dbReference type="AlphaFoldDB" id="A0A158IHJ2"/>
<gene>
    <name evidence="1" type="ORF">AWB65_04807</name>
</gene>
<sequence>MRDGFAFFEREGLVQGLAQKIYEVSALTFLLEGPGANSVMQASGVVTVWPEPFEQNIPRIVVR</sequence>
<dbReference type="Proteomes" id="UP000054977">
    <property type="component" value="Unassembled WGS sequence"/>
</dbReference>
<proteinExistence type="predicted"/>
<name>A0A158IHJ2_9BURK</name>
<evidence type="ECO:0000313" key="1">
    <source>
        <dbReference type="EMBL" id="SAL55843.1"/>
    </source>
</evidence>
<accession>A0A158IHJ2</accession>
<reference evidence="1" key="1">
    <citation type="submission" date="2016-01" db="EMBL/GenBank/DDBJ databases">
        <authorList>
            <person name="Peeters C."/>
        </authorList>
    </citation>
    <scope>NUCLEOTIDE SEQUENCE [LARGE SCALE GENOMIC DNA]</scope>
    <source>
        <strain evidence="1">LMG 22934</strain>
    </source>
</reference>